<dbReference type="PIRSF" id="PIRSF037090">
    <property type="entry name" value="Iontro_Glu-like_rcpt_pln"/>
    <property type="match status" value="1"/>
</dbReference>
<dbReference type="CDD" id="cd13686">
    <property type="entry name" value="GluR_Plant"/>
    <property type="match status" value="1"/>
</dbReference>
<evidence type="ECO:0000256" key="6">
    <source>
        <dbReference type="ARBA" id="ARBA00022989"/>
    </source>
</evidence>
<keyword evidence="6 16" id="KW-1133">Transmembrane helix</keyword>
<feature type="signal peptide" evidence="17">
    <location>
        <begin position="1"/>
        <end position="17"/>
    </location>
</feature>
<dbReference type="Gene3D" id="1.10.287.70">
    <property type="match status" value="1"/>
</dbReference>
<dbReference type="FunFam" id="3.40.190.10:FF:000175">
    <property type="entry name" value="Glutamate receptor"/>
    <property type="match status" value="1"/>
</dbReference>
<dbReference type="EMBL" id="PNBA02000019">
    <property type="protein sequence ID" value="KAG6391138.1"/>
    <property type="molecule type" value="Genomic_DNA"/>
</dbReference>
<keyword evidence="4 16" id="KW-0812">Transmembrane</keyword>
<dbReference type="GO" id="GO:0015276">
    <property type="term" value="F:ligand-gated monoatomic ion channel activity"/>
    <property type="evidence" value="ECO:0007669"/>
    <property type="project" value="InterPro"/>
</dbReference>
<keyword evidence="3 13" id="KW-0813">Transport</keyword>
<organism evidence="20">
    <name type="scientific">Salvia splendens</name>
    <name type="common">Scarlet sage</name>
    <dbReference type="NCBI Taxonomy" id="180675"/>
    <lineage>
        <taxon>Eukaryota</taxon>
        <taxon>Viridiplantae</taxon>
        <taxon>Streptophyta</taxon>
        <taxon>Embryophyta</taxon>
        <taxon>Tracheophyta</taxon>
        <taxon>Spermatophyta</taxon>
        <taxon>Magnoliopsida</taxon>
        <taxon>eudicotyledons</taxon>
        <taxon>Gunneridae</taxon>
        <taxon>Pentapetalae</taxon>
        <taxon>asterids</taxon>
        <taxon>lamiids</taxon>
        <taxon>Lamiales</taxon>
        <taxon>Lamiaceae</taxon>
        <taxon>Nepetoideae</taxon>
        <taxon>Mentheae</taxon>
        <taxon>Salviinae</taxon>
        <taxon>Salvia</taxon>
        <taxon>Salvia subgen. Calosphace</taxon>
        <taxon>core Calosphace</taxon>
    </lineage>
</organism>
<dbReference type="SUPFAM" id="SSF53850">
    <property type="entry name" value="Periplasmic binding protein-like II"/>
    <property type="match status" value="1"/>
</dbReference>
<dbReference type="GO" id="GO:0009611">
    <property type="term" value="P:response to wounding"/>
    <property type="evidence" value="ECO:0007669"/>
    <property type="project" value="UniProtKB-ARBA"/>
</dbReference>
<dbReference type="InterPro" id="IPR001828">
    <property type="entry name" value="ANF_lig-bd_rcpt"/>
</dbReference>
<comment type="similarity">
    <text evidence="2 13">Belongs to the glutamate-gated ion channel (TC 1.A.10.1) family.</text>
</comment>
<evidence type="ECO:0000313" key="21">
    <source>
        <dbReference type="Proteomes" id="UP000298416"/>
    </source>
</evidence>
<proteinExistence type="inferred from homology"/>
<dbReference type="AlphaFoldDB" id="A0A8X8Z4I6"/>
<evidence type="ECO:0000256" key="15">
    <source>
        <dbReference type="SAM" id="MobiDB-lite"/>
    </source>
</evidence>
<dbReference type="InterPro" id="IPR017103">
    <property type="entry name" value="Iontropic_Glu_rcpt_pln"/>
</dbReference>
<feature type="transmembrane region" description="Helical" evidence="16">
    <location>
        <begin position="646"/>
        <end position="670"/>
    </location>
</feature>
<dbReference type="FunFam" id="3.40.190.10:FF:000054">
    <property type="entry name" value="Glutamate receptor"/>
    <property type="match status" value="1"/>
</dbReference>
<keyword evidence="10" id="KW-0325">Glycoprotein</keyword>
<dbReference type="Pfam" id="PF10613">
    <property type="entry name" value="Lig_chan-Glu_bd"/>
    <property type="match status" value="1"/>
</dbReference>
<evidence type="ECO:0000256" key="10">
    <source>
        <dbReference type="ARBA" id="ARBA00023180"/>
    </source>
</evidence>
<keyword evidence="8 13" id="KW-0472">Membrane</keyword>
<sequence>MNLWVLLLALLCVGGFSEEESNPDDVNIGAIFSFNTINGGVSKIGIEAAVEDVNSDPTILGGRKLVLSYHDSNFSGFLGIIGGLEYMETNKVAIIGPQTSGMAHILSHLANELHVPMLSFTALDPSLSSLQYPYFIQTAPNDLFQMTAIADMVSYFGYREVVTIYTDDEQSRGSIIALGDKLAERRCKISYKAVLPPEALATRREIRDALIEVSVMESRVIVVHAYSIIGLQVFDLANKLGMMGKGYVWIATAWMSTVLDSRPVSGEAAKSIQGALTLRPHTVDSKRKSEFLSRWKTLSNGSIGFNPYGLYAYDTVWMVANAVKMLLDNGGTISFSNDSHLSHLGGGTLNLGALSTFDGGSQLLHNILHTNMTGLTGPIAFDTDNKSMIHPAFDILNVVGRSYKLIGYWSNYSGLSVVPPEVLYTKERNRSSSSQQLDLTVWPGQTVDKPRGWVFPHNGRQLRIGIPNRVSYKAFVSEDEKANEIRGYCIDVFLAAINLLSYAVPHKFVLYGDGHKNPNYAELVRLITSNDFDAVVGDIAIVTNRTKIVDFTQPYIESGLVVVAPVRKMNSSPWAFMRPFSPWMWVVTAAFFLIVAVVIWILEHRINDEFRGPPKKQFLTILWFGFSTMFFAHRENTTSTLGRMVLILWLFVVLIITSSYTASLTSILTVQQLAPSIRGIESLTTSNDHIGFQVGSFAESYLSDELNIAKSRLVPLGSPEEYAEALTRGRVAAVVDERPYIDLFLSNYCMFQTVGQEFTKSGWGFAFPRDSPLAMDMSTAILSLSESGELQKIHDRWLNTRTCSQKNSDNTDQLHLKSFRGLFLICGITCLAAVFIYLCLICSKFRRHSPKLSESSTQASSPSVRIRRFLSFVDEKEDSLKGRMKRKQHIEMLSRSSREEQQSRNEVREEELDEGHNGNGYFR</sequence>
<feature type="compositionally biased region" description="Basic and acidic residues" evidence="15">
    <location>
        <begin position="889"/>
        <end position="907"/>
    </location>
</feature>
<feature type="transmembrane region" description="Helical" evidence="16">
    <location>
        <begin position="583"/>
        <end position="602"/>
    </location>
</feature>
<evidence type="ECO:0000256" key="3">
    <source>
        <dbReference type="ARBA" id="ARBA00022448"/>
    </source>
</evidence>
<dbReference type="InterPro" id="IPR044440">
    <property type="entry name" value="GABAb_receptor_plant_PBP1"/>
</dbReference>
<keyword evidence="12 13" id="KW-0407">Ion channel</keyword>
<keyword evidence="21" id="KW-1185">Reference proteome</keyword>
<dbReference type="InterPro" id="IPR028082">
    <property type="entry name" value="Peripla_BP_I"/>
</dbReference>
<feature type="chain" id="PRO_5036453492" description="Glutamate receptor" evidence="17">
    <location>
        <begin position="18"/>
        <end position="923"/>
    </location>
</feature>
<accession>A0A8X8Z4I6</accession>
<evidence type="ECO:0000313" key="20">
    <source>
        <dbReference type="EMBL" id="KAG6391138.1"/>
    </source>
</evidence>
<evidence type="ECO:0000256" key="17">
    <source>
        <dbReference type="SAM" id="SignalP"/>
    </source>
</evidence>
<evidence type="ECO:0000256" key="9">
    <source>
        <dbReference type="ARBA" id="ARBA00023170"/>
    </source>
</evidence>
<dbReference type="Gene3D" id="3.40.50.2300">
    <property type="match status" value="2"/>
</dbReference>
<evidence type="ECO:0000256" key="11">
    <source>
        <dbReference type="ARBA" id="ARBA00023286"/>
    </source>
</evidence>
<dbReference type="CDD" id="cd19990">
    <property type="entry name" value="PBP1_GABAb_receptor_plant"/>
    <property type="match status" value="1"/>
</dbReference>
<keyword evidence="7 13" id="KW-0406">Ion transport</keyword>
<reference evidence="20" key="1">
    <citation type="submission" date="2018-01" db="EMBL/GenBank/DDBJ databases">
        <authorList>
            <person name="Mao J.F."/>
        </authorList>
    </citation>
    <scope>NUCLEOTIDE SEQUENCE</scope>
    <source>
        <strain evidence="20">Huo1</strain>
        <tissue evidence="20">Leaf</tissue>
    </source>
</reference>
<reference evidence="20" key="2">
    <citation type="submission" date="2020-08" db="EMBL/GenBank/DDBJ databases">
        <title>Plant Genome Project.</title>
        <authorList>
            <person name="Zhang R.-G."/>
        </authorList>
    </citation>
    <scope>NUCLEOTIDE SEQUENCE</scope>
    <source>
        <strain evidence="20">Huo1</strain>
        <tissue evidence="20">Leaf</tissue>
    </source>
</reference>
<feature type="disulfide bond" evidence="14">
    <location>
        <begin position="749"/>
        <end position="803"/>
    </location>
</feature>
<evidence type="ECO:0000256" key="7">
    <source>
        <dbReference type="ARBA" id="ARBA00023065"/>
    </source>
</evidence>
<dbReference type="PANTHER" id="PTHR18966">
    <property type="entry name" value="IONOTROPIC GLUTAMATE RECEPTOR"/>
    <property type="match status" value="1"/>
</dbReference>
<keyword evidence="14" id="KW-1015">Disulfide bond</keyword>
<evidence type="ECO:0000256" key="16">
    <source>
        <dbReference type="SAM" id="Phobius"/>
    </source>
</evidence>
<comment type="caution">
    <text evidence="20">The sequence shown here is derived from an EMBL/GenBank/DDBJ whole genome shotgun (WGS) entry which is preliminary data.</text>
</comment>
<evidence type="ECO:0000256" key="5">
    <source>
        <dbReference type="ARBA" id="ARBA00022729"/>
    </source>
</evidence>
<feature type="transmembrane region" description="Helical" evidence="16">
    <location>
        <begin position="821"/>
        <end position="838"/>
    </location>
</feature>
<feature type="domain" description="Solute-binding protein family 3/N-terminal" evidence="18">
    <location>
        <begin position="461"/>
        <end position="801"/>
    </location>
</feature>
<dbReference type="SMART" id="SM00062">
    <property type="entry name" value="PBPb"/>
    <property type="match status" value="1"/>
</dbReference>
<evidence type="ECO:0000256" key="13">
    <source>
        <dbReference type="PIRNR" id="PIRNR037090"/>
    </source>
</evidence>
<evidence type="ECO:0000256" key="4">
    <source>
        <dbReference type="ARBA" id="ARBA00022692"/>
    </source>
</evidence>
<evidence type="ECO:0000256" key="14">
    <source>
        <dbReference type="PIRSR" id="PIRSR037090-50"/>
    </source>
</evidence>
<evidence type="ECO:0000259" key="18">
    <source>
        <dbReference type="SMART" id="SM00062"/>
    </source>
</evidence>
<keyword evidence="5 17" id="KW-0732">Signal</keyword>
<protein>
    <recommendedName>
        <fullName evidence="13">Glutamate receptor</fullName>
    </recommendedName>
</protein>
<feature type="domain" description="Ionotropic glutamate receptor C-terminal" evidence="19">
    <location>
        <begin position="463"/>
        <end position="800"/>
    </location>
</feature>
<evidence type="ECO:0000259" key="19">
    <source>
        <dbReference type="SMART" id="SM00079"/>
    </source>
</evidence>
<dbReference type="InterPro" id="IPR015683">
    <property type="entry name" value="Ionotropic_Glu_rcpt"/>
</dbReference>
<dbReference type="InterPro" id="IPR001320">
    <property type="entry name" value="Iontro_rcpt_C"/>
</dbReference>
<dbReference type="OrthoDB" id="5984008at2759"/>
<dbReference type="GO" id="GO:1901701">
    <property type="term" value="P:cellular response to oxygen-containing compound"/>
    <property type="evidence" value="ECO:0007669"/>
    <property type="project" value="UniProtKB-ARBA"/>
</dbReference>
<comment type="function">
    <text evidence="13">Glutamate-gated receptor that probably acts as non-selective cation channel.</text>
</comment>
<dbReference type="GO" id="GO:0007165">
    <property type="term" value="P:signal transduction"/>
    <property type="evidence" value="ECO:0007669"/>
    <property type="project" value="UniProtKB-ARBA"/>
</dbReference>
<gene>
    <name evidence="20" type="ORF">SASPL_148889</name>
</gene>
<evidence type="ECO:0000256" key="12">
    <source>
        <dbReference type="ARBA" id="ARBA00023303"/>
    </source>
</evidence>
<dbReference type="Pfam" id="PF01094">
    <property type="entry name" value="ANF_receptor"/>
    <property type="match status" value="1"/>
</dbReference>
<evidence type="ECO:0000256" key="2">
    <source>
        <dbReference type="ARBA" id="ARBA00008685"/>
    </source>
</evidence>
<name>A0A8X8Z4I6_SALSN</name>
<keyword evidence="11 13" id="KW-1071">Ligand-gated ion channel</keyword>
<evidence type="ECO:0000256" key="1">
    <source>
        <dbReference type="ARBA" id="ARBA00004141"/>
    </source>
</evidence>
<dbReference type="GO" id="GO:0016020">
    <property type="term" value="C:membrane"/>
    <property type="evidence" value="ECO:0007669"/>
    <property type="project" value="UniProtKB-SubCell"/>
</dbReference>
<comment type="subcellular location">
    <subcellularLocation>
        <location evidence="1">Membrane</location>
        <topology evidence="1">Multi-pass membrane protein</topology>
    </subcellularLocation>
</comment>
<dbReference type="InterPro" id="IPR001638">
    <property type="entry name" value="Solute-binding_3/MltF_N"/>
</dbReference>
<dbReference type="SUPFAM" id="SSF53822">
    <property type="entry name" value="Periplasmic binding protein-like I"/>
    <property type="match status" value="1"/>
</dbReference>
<dbReference type="Pfam" id="PF00060">
    <property type="entry name" value="Lig_chan"/>
    <property type="match status" value="1"/>
</dbReference>
<dbReference type="InterPro" id="IPR019594">
    <property type="entry name" value="Glu/Gly-bd"/>
</dbReference>
<dbReference type="FunFam" id="3.40.50.2300:FF:000081">
    <property type="entry name" value="Glutamate receptor"/>
    <property type="match status" value="1"/>
</dbReference>
<evidence type="ECO:0000256" key="8">
    <source>
        <dbReference type="ARBA" id="ARBA00023136"/>
    </source>
</evidence>
<dbReference type="FunFam" id="1.10.287.70:FF:000037">
    <property type="entry name" value="Glutamate receptor"/>
    <property type="match status" value="1"/>
</dbReference>
<keyword evidence="9 13" id="KW-0675">Receptor</keyword>
<feature type="region of interest" description="Disordered" evidence="15">
    <location>
        <begin position="883"/>
        <end position="923"/>
    </location>
</feature>
<dbReference type="Gene3D" id="3.40.190.10">
    <property type="entry name" value="Periplasmic binding protein-like II"/>
    <property type="match status" value="2"/>
</dbReference>
<dbReference type="SMART" id="SM00079">
    <property type="entry name" value="PBPe"/>
    <property type="match status" value="1"/>
</dbReference>
<dbReference type="Proteomes" id="UP000298416">
    <property type="component" value="Unassembled WGS sequence"/>
</dbReference>